<feature type="non-terminal residue" evidence="3">
    <location>
        <position position="243"/>
    </location>
</feature>
<dbReference type="GO" id="GO:0005524">
    <property type="term" value="F:ATP binding"/>
    <property type="evidence" value="ECO:0007669"/>
    <property type="project" value="InterPro"/>
</dbReference>
<dbReference type="GO" id="GO:0005886">
    <property type="term" value="C:plasma membrane"/>
    <property type="evidence" value="ECO:0007669"/>
    <property type="project" value="TreeGrafter"/>
</dbReference>
<feature type="non-terminal residue" evidence="3">
    <location>
        <position position="1"/>
    </location>
</feature>
<proteinExistence type="predicted"/>
<accession>X0WSV7</accession>
<name>X0WSV7_9ZZZZ</name>
<dbReference type="Gene3D" id="1.10.3060.10">
    <property type="entry name" value="Helical scaffold and wing domains of SecA"/>
    <property type="match status" value="1"/>
</dbReference>
<dbReference type="InterPro" id="IPR036266">
    <property type="entry name" value="SecA_Wing/Scaffold_sf"/>
</dbReference>
<comment type="caution">
    <text evidence="3">The sequence shown here is derived from an EMBL/GenBank/DDBJ whole genome shotgun (WGS) entry which is preliminary data.</text>
</comment>
<feature type="domain" description="SecA Wing/Scaffold" evidence="2">
    <location>
        <begin position="90"/>
        <end position="215"/>
    </location>
</feature>
<evidence type="ECO:0000256" key="1">
    <source>
        <dbReference type="SAM" id="MobiDB-lite"/>
    </source>
</evidence>
<dbReference type="Pfam" id="PF07516">
    <property type="entry name" value="SecA_SW"/>
    <property type="match status" value="1"/>
</dbReference>
<evidence type="ECO:0000259" key="2">
    <source>
        <dbReference type="Pfam" id="PF07516"/>
    </source>
</evidence>
<dbReference type="GO" id="GO:0006605">
    <property type="term" value="P:protein targeting"/>
    <property type="evidence" value="ECO:0007669"/>
    <property type="project" value="InterPro"/>
</dbReference>
<dbReference type="PANTHER" id="PTHR30612">
    <property type="entry name" value="SECA INNER MEMBRANE COMPONENT OF SEC PROTEIN SECRETION SYSTEM"/>
    <property type="match status" value="1"/>
</dbReference>
<dbReference type="SUPFAM" id="SSF81886">
    <property type="entry name" value="Helical scaffold and wing domains of SecA"/>
    <property type="match status" value="1"/>
</dbReference>
<organism evidence="3">
    <name type="scientific">marine sediment metagenome</name>
    <dbReference type="NCBI Taxonomy" id="412755"/>
    <lineage>
        <taxon>unclassified sequences</taxon>
        <taxon>metagenomes</taxon>
        <taxon>ecological metagenomes</taxon>
    </lineage>
</organism>
<dbReference type="AlphaFoldDB" id="X0WSV7"/>
<dbReference type="EMBL" id="BARS01048179">
    <property type="protein sequence ID" value="GAG33750.1"/>
    <property type="molecule type" value="Genomic_DNA"/>
</dbReference>
<dbReference type="InterPro" id="IPR011116">
    <property type="entry name" value="SecA_Wing/Scaffold"/>
</dbReference>
<evidence type="ECO:0000313" key="3">
    <source>
        <dbReference type="EMBL" id="GAG33750.1"/>
    </source>
</evidence>
<gene>
    <name evidence="3" type="ORF">S01H1_72263</name>
</gene>
<dbReference type="GO" id="GO:0043952">
    <property type="term" value="P:protein transport by the Sec complex"/>
    <property type="evidence" value="ECO:0007669"/>
    <property type="project" value="TreeGrafter"/>
</dbReference>
<feature type="region of interest" description="Disordered" evidence="1">
    <location>
        <begin position="216"/>
        <end position="243"/>
    </location>
</feature>
<dbReference type="GO" id="GO:0006886">
    <property type="term" value="P:intracellular protein transport"/>
    <property type="evidence" value="ECO:0007669"/>
    <property type="project" value="InterPro"/>
</dbReference>
<dbReference type="PANTHER" id="PTHR30612:SF0">
    <property type="entry name" value="CHLOROPLAST PROTEIN-TRANSPORTING ATPASE"/>
    <property type="match status" value="1"/>
</dbReference>
<feature type="compositionally biased region" description="Basic and acidic residues" evidence="1">
    <location>
        <begin position="217"/>
        <end position="237"/>
    </location>
</feature>
<dbReference type="GO" id="GO:0005829">
    <property type="term" value="C:cytosol"/>
    <property type="evidence" value="ECO:0007669"/>
    <property type="project" value="TreeGrafter"/>
</dbReference>
<dbReference type="InterPro" id="IPR000185">
    <property type="entry name" value="SecA"/>
</dbReference>
<reference evidence="3" key="1">
    <citation type="journal article" date="2014" name="Front. Microbiol.">
        <title>High frequency of phylogenetically diverse reductive dehalogenase-homologous genes in deep subseafloor sedimentary metagenomes.</title>
        <authorList>
            <person name="Kawai M."/>
            <person name="Futagami T."/>
            <person name="Toyoda A."/>
            <person name="Takaki Y."/>
            <person name="Nishi S."/>
            <person name="Hori S."/>
            <person name="Arai W."/>
            <person name="Tsubouchi T."/>
            <person name="Morono Y."/>
            <person name="Uchiyama I."/>
            <person name="Ito T."/>
            <person name="Fujiyama A."/>
            <person name="Inagaki F."/>
            <person name="Takami H."/>
        </authorList>
    </citation>
    <scope>NUCLEOTIDE SEQUENCE</scope>
    <source>
        <strain evidence="3">Expedition CK06-06</strain>
    </source>
</reference>
<protein>
    <recommendedName>
        <fullName evidence="2">SecA Wing/Scaffold domain-containing protein</fullName>
    </recommendedName>
</protein>
<dbReference type="GO" id="GO:0031522">
    <property type="term" value="C:cell envelope Sec protein transport complex"/>
    <property type="evidence" value="ECO:0007669"/>
    <property type="project" value="TreeGrafter"/>
</dbReference>
<sequence>YEMARRIHLLAGEEKGRLQRVLSWLDKSLGIAVSDSEAEAKIAAEREAVKESLTRQLSAKLAGKPRGEACSLCADNMLDTFLGLDLAEPGRDLIGLAARIARKYGVRLDPFDVSKLTVADIGRMALDRTKPAYEAREQELGPDRMRMIERYLLLQKIDTKWKDHLLAMDHLKGGIGLRGYAQVDPKVEYTREARVLFDQMRASVRREVSDLVMRLEPGGEERESSEIWSGGHERHTGMDPTAA</sequence>
<dbReference type="GO" id="GO:0017038">
    <property type="term" value="P:protein import"/>
    <property type="evidence" value="ECO:0007669"/>
    <property type="project" value="InterPro"/>
</dbReference>